<name>A8F645_PSELT</name>
<evidence type="ECO:0000256" key="6">
    <source>
        <dbReference type="PROSITE-ProRule" id="PRU01026"/>
    </source>
</evidence>
<dbReference type="AlphaFoldDB" id="A8F645"/>
<feature type="binding site" evidence="6">
    <location>
        <position position="7"/>
    </location>
    <ligand>
        <name>S-adenosyl-L-methionine</name>
        <dbReference type="ChEBI" id="CHEBI:59789"/>
    </ligand>
</feature>
<dbReference type="PANTHER" id="PTHR11727:SF7">
    <property type="entry name" value="DIMETHYLADENOSINE TRANSFERASE-RELATED"/>
    <property type="match status" value="1"/>
</dbReference>
<dbReference type="HOGENOM" id="CLU_041220_0_2_0"/>
<reference evidence="8 9" key="2">
    <citation type="journal article" date="2009" name="Proc. Natl. Acad. Sci. U.S.A.">
        <title>On the chimeric nature, thermophilic origin, and phylogenetic placement of the Thermotogales.</title>
        <authorList>
            <person name="Zhaxybayeva O."/>
            <person name="Swithers K.S."/>
            <person name="Lapierre P."/>
            <person name="Fournier G.P."/>
            <person name="Bickhart D.M."/>
            <person name="DeBoy R.T."/>
            <person name="Nelson K.E."/>
            <person name="Nesbo C.L."/>
            <person name="Doolittle W.F."/>
            <person name="Gogarten J.P."/>
            <person name="Noll K.M."/>
        </authorList>
    </citation>
    <scope>NUCLEOTIDE SEQUENCE [LARGE SCALE GENOMIC DNA]</scope>
    <source>
        <strain evidence="9">ATCC BAA-301 / DSM 14385 / NBRC 107922 / TMO</strain>
    </source>
</reference>
<protein>
    <submittedName>
        <fullName evidence="8">Ribosomal RNA adenine methylase transferase</fullName>
    </submittedName>
</protein>
<feature type="binding site" evidence="6">
    <location>
        <position position="80"/>
    </location>
    <ligand>
        <name>S-adenosyl-L-methionine</name>
        <dbReference type="ChEBI" id="CHEBI:59789"/>
    </ligand>
</feature>
<gene>
    <name evidence="8" type="ordered locus">Tlet_1064</name>
</gene>
<comment type="similarity">
    <text evidence="6">Belongs to the class I-like SAM-binding methyltransferase superfamily. rRNA adenine N(6)-methyltransferase family.</text>
</comment>
<dbReference type="RefSeq" id="WP_012003110.1">
    <property type="nucleotide sequence ID" value="NC_009828.1"/>
</dbReference>
<dbReference type="STRING" id="416591.Tlet_1064"/>
<proteinExistence type="inferred from homology"/>
<dbReference type="NCBIfam" id="TIGR00755">
    <property type="entry name" value="ksgA"/>
    <property type="match status" value="1"/>
</dbReference>
<feature type="binding site" evidence="6">
    <location>
        <position position="35"/>
    </location>
    <ligand>
        <name>S-adenosyl-L-methionine</name>
        <dbReference type="ChEBI" id="CHEBI:59789"/>
    </ligand>
</feature>
<evidence type="ECO:0000313" key="9">
    <source>
        <dbReference type="Proteomes" id="UP000002016"/>
    </source>
</evidence>
<keyword evidence="3 6" id="KW-0808">Transferase</keyword>
<keyword evidence="4 6" id="KW-0949">S-adenosyl-L-methionine</keyword>
<dbReference type="InterPro" id="IPR011530">
    <property type="entry name" value="rRNA_adenine_dimethylase"/>
</dbReference>
<feature type="domain" description="Ribosomal RNA adenine methylase transferase N-terminal" evidence="7">
    <location>
        <begin position="14"/>
        <end position="181"/>
    </location>
</feature>
<dbReference type="KEGG" id="tle:Tlet_1064"/>
<dbReference type="GO" id="GO:0003723">
    <property type="term" value="F:RNA binding"/>
    <property type="evidence" value="ECO:0007669"/>
    <property type="project" value="UniProtKB-UniRule"/>
</dbReference>
<evidence type="ECO:0000256" key="5">
    <source>
        <dbReference type="ARBA" id="ARBA00022884"/>
    </source>
</evidence>
<keyword evidence="1" id="KW-0698">rRNA processing</keyword>
<dbReference type="eggNOG" id="COG0030">
    <property type="taxonomic scope" value="Bacteria"/>
</dbReference>
<keyword evidence="5 6" id="KW-0694">RNA-binding</keyword>
<dbReference type="CDD" id="cd02440">
    <property type="entry name" value="AdoMet_MTases"/>
    <property type="match status" value="1"/>
</dbReference>
<dbReference type="EMBL" id="CP000812">
    <property type="protein sequence ID" value="ABV33629.1"/>
    <property type="molecule type" value="Genomic_DNA"/>
</dbReference>
<dbReference type="InterPro" id="IPR020598">
    <property type="entry name" value="rRNA_Ade_methylase_Trfase_N"/>
</dbReference>
<dbReference type="Pfam" id="PF00398">
    <property type="entry name" value="RrnaAD"/>
    <property type="match status" value="1"/>
</dbReference>
<keyword evidence="2 6" id="KW-0489">Methyltransferase</keyword>
<dbReference type="InterPro" id="IPR020596">
    <property type="entry name" value="rRNA_Ade_Mease_Trfase_CS"/>
</dbReference>
<evidence type="ECO:0000313" key="8">
    <source>
        <dbReference type="EMBL" id="ABV33629.1"/>
    </source>
</evidence>
<feature type="binding site" evidence="6">
    <location>
        <position position="56"/>
    </location>
    <ligand>
        <name>S-adenosyl-L-methionine</name>
        <dbReference type="ChEBI" id="CHEBI:59789"/>
    </ligand>
</feature>
<evidence type="ECO:0000256" key="1">
    <source>
        <dbReference type="ARBA" id="ARBA00022552"/>
    </source>
</evidence>
<dbReference type="Proteomes" id="UP000002016">
    <property type="component" value="Chromosome"/>
</dbReference>
<accession>A8F645</accession>
<dbReference type="InterPro" id="IPR029063">
    <property type="entry name" value="SAM-dependent_MTases_sf"/>
</dbReference>
<dbReference type="InterPro" id="IPR001737">
    <property type="entry name" value="KsgA/Erm"/>
</dbReference>
<evidence type="ECO:0000256" key="4">
    <source>
        <dbReference type="ARBA" id="ARBA00022691"/>
    </source>
</evidence>
<evidence type="ECO:0000259" key="7">
    <source>
        <dbReference type="SMART" id="SM00650"/>
    </source>
</evidence>
<feature type="binding site" evidence="6">
    <location>
        <position position="98"/>
    </location>
    <ligand>
        <name>S-adenosyl-L-methionine</name>
        <dbReference type="ChEBI" id="CHEBI:59789"/>
    </ligand>
</feature>
<dbReference type="Gene3D" id="3.40.50.150">
    <property type="entry name" value="Vaccinia Virus protein VP39"/>
    <property type="match status" value="1"/>
</dbReference>
<dbReference type="OrthoDB" id="9814755at2"/>
<keyword evidence="9" id="KW-1185">Reference proteome</keyword>
<dbReference type="PROSITE" id="PS51689">
    <property type="entry name" value="SAM_RNA_A_N6_MT"/>
    <property type="match status" value="1"/>
</dbReference>
<organism evidence="8 9">
    <name type="scientific">Pseudothermotoga lettingae (strain ATCC BAA-301 / DSM 14385 / NBRC 107922 / TMO)</name>
    <name type="common">Thermotoga lettingae</name>
    <dbReference type="NCBI Taxonomy" id="416591"/>
    <lineage>
        <taxon>Bacteria</taxon>
        <taxon>Thermotogati</taxon>
        <taxon>Thermotogota</taxon>
        <taxon>Thermotogae</taxon>
        <taxon>Thermotogales</taxon>
        <taxon>Thermotogaceae</taxon>
        <taxon>Pseudothermotoga</taxon>
    </lineage>
</organism>
<reference evidence="8 9" key="1">
    <citation type="submission" date="2007-08" db="EMBL/GenBank/DDBJ databases">
        <title>Complete sequence of Thermotoga lettingae TMO.</title>
        <authorList>
            <consortium name="US DOE Joint Genome Institute"/>
            <person name="Copeland A."/>
            <person name="Lucas S."/>
            <person name="Lapidus A."/>
            <person name="Barry K."/>
            <person name="Glavina del Rio T."/>
            <person name="Dalin E."/>
            <person name="Tice H."/>
            <person name="Pitluck S."/>
            <person name="Foster B."/>
            <person name="Bruce D."/>
            <person name="Schmutz J."/>
            <person name="Larimer F."/>
            <person name="Land M."/>
            <person name="Hauser L."/>
            <person name="Kyrpides N."/>
            <person name="Mikhailova N."/>
            <person name="Nelson K."/>
            <person name="Gogarten J.P."/>
            <person name="Noll K."/>
            <person name="Richardson P."/>
        </authorList>
    </citation>
    <scope>NUCLEOTIDE SEQUENCE [LARGE SCALE GENOMIC DNA]</scope>
    <source>
        <strain evidence="9">ATCC BAA-301 / DSM 14385 / NBRC 107922 / TMO</strain>
    </source>
</reference>
<sequence length="248" mass="27962">MRPYGQHFLNDKSTAIKLVELISHDVSNRRVVEIGAGKGFITGFLLQAGFQVLAYEIDQKLAKQLCQKFASPGLKVYVKDFLQSTPEEIENINLCIGSIPYQISSKIIIKLIELGFQKVVLIVQKEFAEKLVAEPGEKRYSFITVLAQSFYDVQKVSNLPKSCFSPAPKVDSAILSMCRNHVSIKIDEYILFLRKIFVSPNKMVHNMIHSAIKKRVRELPADEFLRLFFEEGQNGQSGVVSNSSGFNN</sequence>
<dbReference type="PANTHER" id="PTHR11727">
    <property type="entry name" value="DIMETHYLADENOSINE TRANSFERASE"/>
    <property type="match status" value="1"/>
</dbReference>
<evidence type="ECO:0000256" key="3">
    <source>
        <dbReference type="ARBA" id="ARBA00022679"/>
    </source>
</evidence>
<dbReference type="SUPFAM" id="SSF53335">
    <property type="entry name" value="S-adenosyl-L-methionine-dependent methyltransferases"/>
    <property type="match status" value="1"/>
</dbReference>
<feature type="binding site" evidence="6">
    <location>
        <position position="9"/>
    </location>
    <ligand>
        <name>S-adenosyl-L-methionine</name>
        <dbReference type="ChEBI" id="CHEBI:59789"/>
    </ligand>
</feature>
<dbReference type="GO" id="GO:0000179">
    <property type="term" value="F:rRNA (adenine-N6,N6-)-dimethyltransferase activity"/>
    <property type="evidence" value="ECO:0007669"/>
    <property type="project" value="UniProtKB-UniRule"/>
</dbReference>
<dbReference type="SMART" id="SM00650">
    <property type="entry name" value="rADc"/>
    <property type="match status" value="1"/>
</dbReference>
<dbReference type="PROSITE" id="PS01131">
    <property type="entry name" value="RRNA_A_DIMETH"/>
    <property type="match status" value="1"/>
</dbReference>
<evidence type="ECO:0000256" key="2">
    <source>
        <dbReference type="ARBA" id="ARBA00022603"/>
    </source>
</evidence>